<keyword evidence="4" id="KW-0560">Oxidoreductase</keyword>
<dbReference type="PANTHER" id="PTHR42879">
    <property type="entry name" value="3-OXOACYL-(ACYL-CARRIER-PROTEIN) REDUCTASE"/>
    <property type="match status" value="1"/>
</dbReference>
<organism evidence="8 9">
    <name type="scientific">Mycolicibacterium smegmatis (strain MKD8)</name>
    <name type="common">Mycobacterium smegmatis</name>
    <dbReference type="NCBI Taxonomy" id="1214915"/>
    <lineage>
        <taxon>Bacteria</taxon>
        <taxon>Bacillati</taxon>
        <taxon>Actinomycetota</taxon>
        <taxon>Actinomycetes</taxon>
        <taxon>Mycobacteriales</taxon>
        <taxon>Mycobacteriaceae</taxon>
        <taxon>Mycolicibacterium</taxon>
    </lineage>
</organism>
<dbReference type="Pfam" id="PF00106">
    <property type="entry name" value="adh_short"/>
    <property type="match status" value="1"/>
</dbReference>
<gene>
    <name evidence="8" type="ORF">D806_007280</name>
</gene>
<dbReference type="PANTHER" id="PTHR42879:SF2">
    <property type="entry name" value="3-OXOACYL-[ACYL-CARRIER-PROTEIN] REDUCTASE FABG"/>
    <property type="match status" value="1"/>
</dbReference>
<dbReference type="InterPro" id="IPR002347">
    <property type="entry name" value="SDR_fam"/>
</dbReference>
<reference evidence="8 9" key="1">
    <citation type="journal article" date="2013" name="Genome Announc.">
        <title>Draft genome sequence of MKD8, a conjugal recipient Mycobacterium smegmatis strain.</title>
        <authorList>
            <person name="Gray T.A."/>
            <person name="Palumbo M.J."/>
            <person name="Derbyshire K.M."/>
        </authorList>
    </citation>
    <scope>NUCLEOTIDE SEQUENCE [LARGE SCALE GENOMIC DNA]</scope>
    <source>
        <strain evidence="8 9">MKD8</strain>
    </source>
</reference>
<evidence type="ECO:0000256" key="3">
    <source>
        <dbReference type="ARBA" id="ARBA00022512"/>
    </source>
</evidence>
<dbReference type="PROSITE" id="PS00061">
    <property type="entry name" value="ADH_SHORT"/>
    <property type="match status" value="1"/>
</dbReference>
<evidence type="ECO:0000256" key="5">
    <source>
        <dbReference type="ARBA" id="ARBA00040781"/>
    </source>
</evidence>
<name>A0A2U9PIZ9_MYCSE</name>
<dbReference type="GO" id="GO:0032787">
    <property type="term" value="P:monocarboxylic acid metabolic process"/>
    <property type="evidence" value="ECO:0007669"/>
    <property type="project" value="UniProtKB-ARBA"/>
</dbReference>
<dbReference type="PRINTS" id="PR00080">
    <property type="entry name" value="SDRFAMILY"/>
</dbReference>
<dbReference type="EMBL" id="CP027541">
    <property type="protein sequence ID" value="AWT51719.1"/>
    <property type="molecule type" value="Genomic_DNA"/>
</dbReference>
<dbReference type="SUPFAM" id="SSF51735">
    <property type="entry name" value="NAD(P)-binding Rossmann-fold domains"/>
    <property type="match status" value="1"/>
</dbReference>
<dbReference type="InterPro" id="IPR020904">
    <property type="entry name" value="Sc_DH/Rdtase_CS"/>
</dbReference>
<sequence>MAVQLDLTGRRVLITGAGQGVGRGLALAFASTGAAVVVNDLRAERAEAVVDEIKAQGGTAAAAAFDVTDFDAVSAAVVAAGHVDILVNNAGNAGAEGFASRAPFAETTPEDWEPFLRVNLYGVLHCTRAVLPWMIEHKWGRVLTIVSDAGRTGDANGATYAAAKAGAAGLTRSLALETGRHGITANNIALGTMRTPLTEPLWAEQADSPQAKAILAGYAVRRPGLPEDVTHLAVLLASDHGSWITGQTIPVNGGYSFAL</sequence>
<keyword evidence="3" id="KW-0964">Secreted</keyword>
<dbReference type="FunFam" id="3.40.50.720:FF:000173">
    <property type="entry name" value="3-oxoacyl-[acyl-carrier protein] reductase"/>
    <property type="match status" value="1"/>
</dbReference>
<protein>
    <recommendedName>
        <fullName evidence="5">3-oxoacyl-[acyl-carrier-protein] reductase MabA</fullName>
    </recommendedName>
</protein>
<evidence type="ECO:0000256" key="2">
    <source>
        <dbReference type="ARBA" id="ARBA00006484"/>
    </source>
</evidence>
<dbReference type="GO" id="GO:0004316">
    <property type="term" value="F:3-oxoacyl-[acyl-carrier-protein] reductase (NADPH) activity"/>
    <property type="evidence" value="ECO:0007669"/>
    <property type="project" value="UniProtKB-EC"/>
</dbReference>
<dbReference type="AlphaFoldDB" id="A0A2U9PIZ9"/>
<evidence type="ECO:0000256" key="7">
    <source>
        <dbReference type="RuleBase" id="RU000363"/>
    </source>
</evidence>
<dbReference type="CDD" id="cd05233">
    <property type="entry name" value="SDR_c"/>
    <property type="match status" value="1"/>
</dbReference>
<dbReference type="PRINTS" id="PR00081">
    <property type="entry name" value="GDHRDH"/>
</dbReference>
<dbReference type="Gene3D" id="3.40.50.720">
    <property type="entry name" value="NAD(P)-binding Rossmann-like Domain"/>
    <property type="match status" value="1"/>
</dbReference>
<evidence type="ECO:0000256" key="4">
    <source>
        <dbReference type="ARBA" id="ARBA00023002"/>
    </source>
</evidence>
<dbReference type="Proteomes" id="UP000011200">
    <property type="component" value="Chromosome"/>
</dbReference>
<evidence type="ECO:0000313" key="8">
    <source>
        <dbReference type="EMBL" id="AWT51719.1"/>
    </source>
</evidence>
<comment type="similarity">
    <text evidence="2 7">Belongs to the short-chain dehydrogenases/reductases (SDR) family.</text>
</comment>
<evidence type="ECO:0000256" key="6">
    <source>
        <dbReference type="ARBA" id="ARBA00047400"/>
    </source>
</evidence>
<comment type="catalytic activity">
    <reaction evidence="6">
        <text>a (3R)-hydroxyacyl-[ACP] + NADP(+) = a 3-oxoacyl-[ACP] + NADPH + H(+)</text>
        <dbReference type="Rhea" id="RHEA:17397"/>
        <dbReference type="Rhea" id="RHEA-COMP:9916"/>
        <dbReference type="Rhea" id="RHEA-COMP:9945"/>
        <dbReference type="ChEBI" id="CHEBI:15378"/>
        <dbReference type="ChEBI" id="CHEBI:57783"/>
        <dbReference type="ChEBI" id="CHEBI:58349"/>
        <dbReference type="ChEBI" id="CHEBI:78776"/>
        <dbReference type="ChEBI" id="CHEBI:78827"/>
        <dbReference type="EC" id="1.1.1.100"/>
    </reaction>
    <physiologicalReaction direction="right-to-left" evidence="6">
        <dbReference type="Rhea" id="RHEA:17399"/>
    </physiologicalReaction>
</comment>
<evidence type="ECO:0000256" key="1">
    <source>
        <dbReference type="ARBA" id="ARBA00004191"/>
    </source>
</evidence>
<accession>A0A2U9PIZ9</accession>
<reference evidence="9" key="2">
    <citation type="submission" date="2018-03" db="EMBL/GenBank/DDBJ databases">
        <authorList>
            <person name="Derbyshire K."/>
            <person name="Gray T.A."/>
            <person name="Champion M."/>
        </authorList>
    </citation>
    <scope>NUCLEOTIDE SEQUENCE [LARGE SCALE GENOMIC DNA]</scope>
    <source>
        <strain evidence="9">MKD8</strain>
    </source>
</reference>
<dbReference type="InterPro" id="IPR050259">
    <property type="entry name" value="SDR"/>
</dbReference>
<keyword evidence="3" id="KW-0134">Cell wall</keyword>
<dbReference type="RefSeq" id="WP_003892075.1">
    <property type="nucleotide sequence ID" value="NZ_CP027541.1"/>
</dbReference>
<dbReference type="InterPro" id="IPR036291">
    <property type="entry name" value="NAD(P)-bd_dom_sf"/>
</dbReference>
<evidence type="ECO:0000313" key="9">
    <source>
        <dbReference type="Proteomes" id="UP000011200"/>
    </source>
</evidence>
<comment type="subcellular location">
    <subcellularLocation>
        <location evidence="1">Secreted</location>
        <location evidence="1">Cell wall</location>
    </subcellularLocation>
</comment>
<proteinExistence type="inferred from homology"/>